<organism evidence="3 4">
    <name type="scientific">Dunaliella salina</name>
    <name type="common">Green alga</name>
    <name type="synonym">Protococcus salinus</name>
    <dbReference type="NCBI Taxonomy" id="3046"/>
    <lineage>
        <taxon>Eukaryota</taxon>
        <taxon>Viridiplantae</taxon>
        <taxon>Chlorophyta</taxon>
        <taxon>core chlorophytes</taxon>
        <taxon>Chlorophyceae</taxon>
        <taxon>CS clade</taxon>
        <taxon>Chlamydomonadales</taxon>
        <taxon>Dunaliellaceae</taxon>
        <taxon>Dunaliella</taxon>
    </lineage>
</organism>
<dbReference type="PROSITE" id="PS00108">
    <property type="entry name" value="PROTEIN_KINASE_ST"/>
    <property type="match status" value="1"/>
</dbReference>
<name>A0ABQ7FX64_DUNSA</name>
<evidence type="ECO:0000313" key="3">
    <source>
        <dbReference type="EMBL" id="KAF5826948.1"/>
    </source>
</evidence>
<dbReference type="SUPFAM" id="SSF56112">
    <property type="entry name" value="Protein kinase-like (PK-like)"/>
    <property type="match status" value="1"/>
</dbReference>
<dbReference type="Pfam" id="PF07714">
    <property type="entry name" value="PK_Tyr_Ser-Thr"/>
    <property type="match status" value="1"/>
</dbReference>
<feature type="region of interest" description="Disordered" evidence="1">
    <location>
        <begin position="177"/>
        <end position="234"/>
    </location>
</feature>
<dbReference type="PANTHER" id="PTHR44329:SF214">
    <property type="entry name" value="PROTEIN KINASE DOMAIN-CONTAINING PROTEIN"/>
    <property type="match status" value="1"/>
</dbReference>
<keyword evidence="4" id="KW-1185">Reference proteome</keyword>
<dbReference type="InterPro" id="IPR000719">
    <property type="entry name" value="Prot_kinase_dom"/>
</dbReference>
<evidence type="ECO:0000256" key="1">
    <source>
        <dbReference type="SAM" id="MobiDB-lite"/>
    </source>
</evidence>
<comment type="caution">
    <text evidence="3">The sequence shown here is derived from an EMBL/GenBank/DDBJ whole genome shotgun (WGS) entry which is preliminary data.</text>
</comment>
<feature type="region of interest" description="Disordered" evidence="1">
    <location>
        <begin position="424"/>
        <end position="459"/>
    </location>
</feature>
<dbReference type="PROSITE" id="PS50011">
    <property type="entry name" value="PROTEIN_KINASE_DOM"/>
    <property type="match status" value="1"/>
</dbReference>
<dbReference type="Gene3D" id="1.10.510.10">
    <property type="entry name" value="Transferase(Phosphotransferase) domain 1"/>
    <property type="match status" value="1"/>
</dbReference>
<feature type="compositionally biased region" description="Low complexity" evidence="1">
    <location>
        <begin position="273"/>
        <end position="284"/>
    </location>
</feature>
<feature type="region of interest" description="Disordered" evidence="1">
    <location>
        <begin position="320"/>
        <end position="339"/>
    </location>
</feature>
<dbReference type="InterPro" id="IPR008271">
    <property type="entry name" value="Ser/Thr_kinase_AS"/>
</dbReference>
<accession>A0ABQ7FX64</accession>
<gene>
    <name evidence="3" type="ORF">DUNSADRAFT_1698</name>
</gene>
<dbReference type="Proteomes" id="UP000815325">
    <property type="component" value="Unassembled WGS sequence"/>
</dbReference>
<dbReference type="EMBL" id="MU070645">
    <property type="protein sequence ID" value="KAF5826948.1"/>
    <property type="molecule type" value="Genomic_DNA"/>
</dbReference>
<evidence type="ECO:0000259" key="2">
    <source>
        <dbReference type="PROSITE" id="PS50011"/>
    </source>
</evidence>
<feature type="region of interest" description="Disordered" evidence="1">
    <location>
        <begin position="508"/>
        <end position="581"/>
    </location>
</feature>
<feature type="region of interest" description="Disordered" evidence="1">
    <location>
        <begin position="384"/>
        <end position="403"/>
    </location>
</feature>
<dbReference type="InterPro" id="IPR051681">
    <property type="entry name" value="Ser/Thr_Kinases-Pseudokinases"/>
</dbReference>
<feature type="domain" description="Protein kinase" evidence="2">
    <location>
        <begin position="1"/>
        <end position="174"/>
    </location>
</feature>
<proteinExistence type="predicted"/>
<dbReference type="PRINTS" id="PR00109">
    <property type="entry name" value="TYRKINASE"/>
</dbReference>
<feature type="region of interest" description="Disordered" evidence="1">
    <location>
        <begin position="246"/>
        <end position="288"/>
    </location>
</feature>
<feature type="region of interest" description="Disordered" evidence="1">
    <location>
        <begin position="357"/>
        <end position="379"/>
    </location>
</feature>
<dbReference type="InterPro" id="IPR011009">
    <property type="entry name" value="Kinase-like_dom_sf"/>
</dbReference>
<dbReference type="InterPro" id="IPR001245">
    <property type="entry name" value="Ser-Thr/Tyr_kinase_cat_dom"/>
</dbReference>
<dbReference type="SMART" id="SM00220">
    <property type="entry name" value="S_TKc"/>
    <property type="match status" value="1"/>
</dbReference>
<sequence>MTPAGLNYAAQLDCALDIARAMFHLHCNNVLHLDLKTRNILLSSSSAEGKGLTCKVSDFGLSVRMHHLETHVSSLFQGTLTHMAPEVMLKGTCSKASDVYAFGIVLWELFTGGSPFRDIPPALLGHSIVKGGKRPIWPGVVPKGYKDLANACWDQNPDARPTFEVILKELHKLRKELGTPTPPLKPFHPSQRPQNRAPHFQETYGLSSQPTLAEKSSTDVADSHPSQGCKATSSEAQALMEAWQQPRRNKQGIHHADCPAAPHQTVPSPFPSTPSESSSPTRPSTHAEAQALMEAWLQPRKDKQGIPHAERLSCPLPTVPSLCPSTSSESLPPERPLTPSQAQALMEAWLQPRRNKQGFPQVEGSFSTHPTESHPPERALIPSQAGVHHPEHPSTPSQAGVHHLERPWTPFPVEVHHLERALAPSQAGVHHPRRASTPFQAEVHRPERTSTPSQAELHQPWRASIPFQAGVHHPEHASTPFQAEVHHPQLVSDPLQAVSLTSMISLGPKAREGSPHLSSTWRQEEGKTESALVHEQAGQEGLNHPQPVRQEGGVVIQATEPEQAGKGSGEADSGQDGAGIR</sequence>
<evidence type="ECO:0000313" key="4">
    <source>
        <dbReference type="Proteomes" id="UP000815325"/>
    </source>
</evidence>
<reference evidence="3" key="1">
    <citation type="submission" date="2017-08" db="EMBL/GenBank/DDBJ databases">
        <authorList>
            <person name="Polle J.E."/>
            <person name="Barry K."/>
            <person name="Cushman J."/>
            <person name="Schmutz J."/>
            <person name="Tran D."/>
            <person name="Hathwaick L.T."/>
            <person name="Yim W.C."/>
            <person name="Jenkins J."/>
            <person name="Mckie-Krisberg Z.M."/>
            <person name="Prochnik S."/>
            <person name="Lindquist E."/>
            <person name="Dockter R.B."/>
            <person name="Adam C."/>
            <person name="Molina H."/>
            <person name="Bunkerborg J."/>
            <person name="Jin E."/>
            <person name="Buchheim M."/>
            <person name="Magnuson J."/>
        </authorList>
    </citation>
    <scope>NUCLEOTIDE SEQUENCE</scope>
    <source>
        <strain evidence="3">CCAP 19/18</strain>
    </source>
</reference>
<protein>
    <submittedName>
        <fullName evidence="3">Kinase-like domain-containing protein</fullName>
    </submittedName>
</protein>
<feature type="compositionally biased region" description="Polar residues" evidence="1">
    <location>
        <begin position="204"/>
        <end position="234"/>
    </location>
</feature>
<dbReference type="PANTHER" id="PTHR44329">
    <property type="entry name" value="SERINE/THREONINE-PROTEIN KINASE TNNI3K-RELATED"/>
    <property type="match status" value="1"/>
</dbReference>